<accession>A0A9X8EPT0</accession>
<dbReference type="AlphaFoldDB" id="A0A9X8EPT0"/>
<sequence length="64" mass="7409">MNDTDKRQALQNWRQALVHEHASLDAEQRYDKALMAADALEVAGIISSREWRELVKEANAFIFH</sequence>
<evidence type="ECO:0000313" key="1">
    <source>
        <dbReference type="EMBL" id="ROQ53699.1"/>
    </source>
</evidence>
<organism evidence="1 2">
    <name type="scientific">Pseudomonas putida</name>
    <name type="common">Arthrobacter siderocapsulatus</name>
    <dbReference type="NCBI Taxonomy" id="303"/>
    <lineage>
        <taxon>Bacteria</taxon>
        <taxon>Pseudomonadati</taxon>
        <taxon>Pseudomonadota</taxon>
        <taxon>Gammaproteobacteria</taxon>
        <taxon>Pseudomonadales</taxon>
        <taxon>Pseudomonadaceae</taxon>
        <taxon>Pseudomonas</taxon>
    </lineage>
</organism>
<reference evidence="1 2" key="1">
    <citation type="submission" date="2018-11" db="EMBL/GenBank/DDBJ databases">
        <title>Genomic analyses of the natural microbiome of Caenorhabditis elegans.</title>
        <authorList>
            <person name="Samuel B."/>
        </authorList>
    </citation>
    <scope>NUCLEOTIDE SEQUENCE [LARGE SCALE GENOMIC DNA]</scope>
    <source>
        <strain evidence="1 2">BIGb0473</strain>
    </source>
</reference>
<dbReference type="Proteomes" id="UP000269115">
    <property type="component" value="Unassembled WGS sequence"/>
</dbReference>
<dbReference type="GeneID" id="87481261"/>
<protein>
    <submittedName>
        <fullName evidence="1">Uncharacterized protein</fullName>
    </submittedName>
</protein>
<name>A0A9X8EPT0_PSEPU</name>
<proteinExistence type="predicted"/>
<dbReference type="RefSeq" id="WP_054914550.1">
    <property type="nucleotide sequence ID" value="NZ_LKGZ01000001.1"/>
</dbReference>
<evidence type="ECO:0000313" key="2">
    <source>
        <dbReference type="Proteomes" id="UP000269115"/>
    </source>
</evidence>
<comment type="caution">
    <text evidence="1">The sequence shown here is derived from an EMBL/GenBank/DDBJ whole genome shotgun (WGS) entry which is preliminary data.</text>
</comment>
<gene>
    <name evidence="1" type="ORF">EDF85_1463</name>
</gene>
<dbReference type="EMBL" id="RJUR01000011">
    <property type="protein sequence ID" value="ROQ53699.1"/>
    <property type="molecule type" value="Genomic_DNA"/>
</dbReference>